<keyword evidence="2" id="KW-1185">Reference proteome</keyword>
<dbReference type="Pfam" id="PF00857">
    <property type="entry name" value="Isochorismatase"/>
    <property type="match status" value="1"/>
</dbReference>
<accession>A0A0W0U8J1</accession>
<gene>
    <name evidence="1" type="ORF">Lgee_0358</name>
</gene>
<dbReference type="SUPFAM" id="SSF52499">
    <property type="entry name" value="Isochorismatase-like hydrolases"/>
    <property type="match status" value="1"/>
</dbReference>
<dbReference type="PATRIC" id="fig|45065.4.peg.378"/>
<dbReference type="CDD" id="cd00431">
    <property type="entry name" value="cysteine_hydrolases"/>
    <property type="match status" value="1"/>
</dbReference>
<protein>
    <submittedName>
        <fullName evidence="1">Isochorismatase</fullName>
    </submittedName>
</protein>
<dbReference type="InterPro" id="IPR036380">
    <property type="entry name" value="Isochorismatase-like_sf"/>
</dbReference>
<dbReference type="InterPro" id="IPR050272">
    <property type="entry name" value="Isochorismatase-like_hydrls"/>
</dbReference>
<sequence length="204" mass="23303">MTYTVNLEQINEYNTHKLTINPKRSALIVIEMQNVFRNDLNMISDKQLSNIKAIISASENAGVNIIYVRHNDSHEISKSMIDWWNGDKIEYGSEGWEMIDGFDTTGKTIIDKNQYSAFFKTELDEVLRANKIEDVIIVGVMTNCCCETTAREAFMYGYRVFFINDATSTFNEDLHLATLKNLSFGFACIQDTKHLVSDLIASKE</sequence>
<dbReference type="EMBL" id="LNYC01000007">
    <property type="protein sequence ID" value="KTD03980.1"/>
    <property type="molecule type" value="Genomic_DNA"/>
</dbReference>
<dbReference type="OrthoDB" id="1157330at2"/>
<organism evidence="1 2">
    <name type="scientific">Legionella geestiana</name>
    <dbReference type="NCBI Taxonomy" id="45065"/>
    <lineage>
        <taxon>Bacteria</taxon>
        <taxon>Pseudomonadati</taxon>
        <taxon>Pseudomonadota</taxon>
        <taxon>Gammaproteobacteria</taxon>
        <taxon>Legionellales</taxon>
        <taxon>Legionellaceae</taxon>
        <taxon>Legionella</taxon>
    </lineage>
</organism>
<dbReference type="STRING" id="45065.Lgee_0358"/>
<name>A0A0W0U8J1_9GAMM</name>
<proteinExistence type="predicted"/>
<dbReference type="Gene3D" id="3.40.50.850">
    <property type="entry name" value="Isochorismatase-like"/>
    <property type="match status" value="1"/>
</dbReference>
<evidence type="ECO:0000313" key="2">
    <source>
        <dbReference type="Proteomes" id="UP000054785"/>
    </source>
</evidence>
<evidence type="ECO:0000313" key="1">
    <source>
        <dbReference type="EMBL" id="KTD03980.1"/>
    </source>
</evidence>
<reference evidence="1 2" key="1">
    <citation type="submission" date="2015-11" db="EMBL/GenBank/DDBJ databases">
        <title>Genomic analysis of 38 Legionella species identifies large and diverse effector repertoires.</title>
        <authorList>
            <person name="Burstein D."/>
            <person name="Amaro F."/>
            <person name="Zusman T."/>
            <person name="Lifshitz Z."/>
            <person name="Cohen O."/>
            <person name="Gilbert J.A."/>
            <person name="Pupko T."/>
            <person name="Shuman H.A."/>
            <person name="Segal G."/>
        </authorList>
    </citation>
    <scope>NUCLEOTIDE SEQUENCE [LARGE SCALE GENOMIC DNA]</scope>
    <source>
        <strain evidence="1 2">ATCC 49504</strain>
    </source>
</reference>
<comment type="caution">
    <text evidence="1">The sequence shown here is derived from an EMBL/GenBank/DDBJ whole genome shotgun (WGS) entry which is preliminary data.</text>
</comment>
<dbReference type="AlphaFoldDB" id="A0A0W0U8J1"/>
<dbReference type="Proteomes" id="UP000054785">
    <property type="component" value="Unassembled WGS sequence"/>
</dbReference>
<dbReference type="RefSeq" id="WP_051550897.1">
    <property type="nucleotide sequence ID" value="NZ_CAAAHN010000016.1"/>
</dbReference>
<dbReference type="InterPro" id="IPR000868">
    <property type="entry name" value="Isochorismatase-like_dom"/>
</dbReference>
<dbReference type="PANTHER" id="PTHR43540:SF6">
    <property type="entry name" value="ISOCHORISMATASE-LIKE DOMAIN-CONTAINING PROTEIN"/>
    <property type="match status" value="1"/>
</dbReference>
<dbReference type="PANTHER" id="PTHR43540">
    <property type="entry name" value="PEROXYUREIDOACRYLATE/UREIDOACRYLATE AMIDOHYDROLASE-RELATED"/>
    <property type="match status" value="1"/>
</dbReference>